<dbReference type="PANTHER" id="PTHR43685:SF3">
    <property type="entry name" value="SLR2126 PROTEIN"/>
    <property type="match status" value="1"/>
</dbReference>
<keyword evidence="2" id="KW-0808">Transferase</keyword>
<organism evidence="2 3">
    <name type="scientific">candidate division WS6 bacterium GW2011_GWC1_36_11</name>
    <dbReference type="NCBI Taxonomy" id="1619090"/>
    <lineage>
        <taxon>Bacteria</taxon>
        <taxon>Candidatus Dojkabacteria</taxon>
    </lineage>
</organism>
<feature type="domain" description="Glycosyltransferase 2-like" evidence="1">
    <location>
        <begin position="6"/>
        <end position="171"/>
    </location>
</feature>
<protein>
    <submittedName>
        <fullName evidence="2">Glycosyl transferase family 2</fullName>
    </submittedName>
</protein>
<name>A0A0G0FU28_9BACT</name>
<accession>A0A0G0FU28</accession>
<dbReference type="GO" id="GO:0016740">
    <property type="term" value="F:transferase activity"/>
    <property type="evidence" value="ECO:0007669"/>
    <property type="project" value="UniProtKB-KW"/>
</dbReference>
<comment type="caution">
    <text evidence="2">The sequence shown here is derived from an EMBL/GenBank/DDBJ whole genome shotgun (WGS) entry which is preliminary data.</text>
</comment>
<dbReference type="InterPro" id="IPR001173">
    <property type="entry name" value="Glyco_trans_2-like"/>
</dbReference>
<dbReference type="SUPFAM" id="SSF53448">
    <property type="entry name" value="Nucleotide-diphospho-sugar transferases"/>
    <property type="match status" value="1"/>
</dbReference>
<dbReference type="PANTHER" id="PTHR43685">
    <property type="entry name" value="GLYCOSYLTRANSFERASE"/>
    <property type="match status" value="1"/>
</dbReference>
<dbReference type="AlphaFoldDB" id="A0A0G0FU28"/>
<dbReference type="Proteomes" id="UP000034140">
    <property type="component" value="Unassembled WGS sequence"/>
</dbReference>
<evidence type="ECO:0000259" key="1">
    <source>
        <dbReference type="Pfam" id="PF00535"/>
    </source>
</evidence>
<dbReference type="EMBL" id="LBRE01000038">
    <property type="protein sequence ID" value="KKP90800.1"/>
    <property type="molecule type" value="Genomic_DNA"/>
</dbReference>
<dbReference type="Pfam" id="PF00535">
    <property type="entry name" value="Glycos_transf_2"/>
    <property type="match status" value="1"/>
</dbReference>
<evidence type="ECO:0000313" key="3">
    <source>
        <dbReference type="Proteomes" id="UP000034140"/>
    </source>
</evidence>
<evidence type="ECO:0000313" key="2">
    <source>
        <dbReference type="EMBL" id="KKP90800.1"/>
    </source>
</evidence>
<dbReference type="InterPro" id="IPR029044">
    <property type="entry name" value="Nucleotide-diphossugar_trans"/>
</dbReference>
<sequence>MKVYFLIPTRNRKEKLFACLNSIGKQTYQNIETVVVNDGSTDGTGEDLVQDFKDITVLQGDGELWWTGAMRMGVNYLLPKLMDDDFMLIQNDDTYMEPDFVQTLIDEYKSTKAIIGTAVKDKATGKLIYNAHKIVHGSFRTTVADSQEALLETDTISGRGVLIPSKVFEKIGNFSKLFPQYAADYDFFCRAKQAGFKLLVSIKAISYSTSNTPNLSKRIKLKEKISIKDVWQLFTNRRSSNNLWGSTMITLLYVPWKYKLYGILRIYLYVIKFVVVDWGVNGIKFAFKK</sequence>
<reference evidence="2 3" key="1">
    <citation type="journal article" date="2015" name="Nature">
        <title>rRNA introns, odd ribosomes, and small enigmatic genomes across a large radiation of phyla.</title>
        <authorList>
            <person name="Brown C.T."/>
            <person name="Hug L.A."/>
            <person name="Thomas B.C."/>
            <person name="Sharon I."/>
            <person name="Castelle C.J."/>
            <person name="Singh A."/>
            <person name="Wilkins M.J."/>
            <person name="Williams K.H."/>
            <person name="Banfield J.F."/>
        </authorList>
    </citation>
    <scope>NUCLEOTIDE SEQUENCE [LARGE SCALE GENOMIC DNA]</scope>
</reference>
<proteinExistence type="predicted"/>
<dbReference type="InterPro" id="IPR050834">
    <property type="entry name" value="Glycosyltransf_2"/>
</dbReference>
<gene>
    <name evidence="2" type="ORF">UR96_C0038G0004</name>
</gene>
<dbReference type="Gene3D" id="3.90.550.10">
    <property type="entry name" value="Spore Coat Polysaccharide Biosynthesis Protein SpsA, Chain A"/>
    <property type="match status" value="1"/>
</dbReference>